<evidence type="ECO:0000256" key="1">
    <source>
        <dbReference type="SAM" id="Phobius"/>
    </source>
</evidence>
<dbReference type="EMBL" id="DRVY01000021">
    <property type="protein sequence ID" value="HHR92031.1"/>
    <property type="molecule type" value="Genomic_DNA"/>
</dbReference>
<proteinExistence type="predicted"/>
<comment type="caution">
    <text evidence="2">The sequence shown here is derived from an EMBL/GenBank/DDBJ whole genome shotgun (WGS) entry which is preliminary data.</text>
</comment>
<keyword evidence="1" id="KW-0812">Transmembrane</keyword>
<gene>
    <name evidence="2" type="ORF">ENL96_00765</name>
</gene>
<sequence length="371" mass="41144">MEPQTQQMQPPVQTSPKEVKKKKTGLFLLLALGVIGLCVVLLFGGLALAAILLPWNSGITKSITKVPALNKVLISDEKRGRMAIESFWEKIGKEETESLAGEAAMEGNLTLNLEAKKIPDFGDFSARISSDFSSKEKKSHMKVKLNGEMGGVGFSNDVILDVVSTEDNVEYVKINEIPNVLTQTLGEECVSEVEDQWFRISSSKEPQTVNFVDNKLFSSFSCFSDKEKVKDIQKEVEKVFGPGEGKFDRIQEINGDAVYVFSYAIDIEKLNNLLNGVGSLCGWNEFKFKKEDFPIEFEKVNFGVDGSGAFRLLEIAVKIAHPEEGSETTASMTLTINKIGEGISDIEVPEGFRDFEEIEDLCTPILYNNPR</sequence>
<dbReference type="AlphaFoldDB" id="A0A7C5USS4"/>
<reference evidence="2" key="1">
    <citation type="journal article" date="2020" name="mSystems">
        <title>Genome- and Community-Level Interaction Insights into Carbon Utilization and Element Cycling Functions of Hydrothermarchaeota in Hydrothermal Sediment.</title>
        <authorList>
            <person name="Zhou Z."/>
            <person name="Liu Y."/>
            <person name="Xu W."/>
            <person name="Pan J."/>
            <person name="Luo Z.H."/>
            <person name="Li M."/>
        </authorList>
    </citation>
    <scope>NUCLEOTIDE SEQUENCE [LARGE SCALE GENOMIC DNA]</scope>
    <source>
        <strain evidence="2">SpSt-1042</strain>
    </source>
</reference>
<keyword evidence="1" id="KW-0472">Membrane</keyword>
<feature type="transmembrane region" description="Helical" evidence="1">
    <location>
        <begin position="26"/>
        <end position="55"/>
    </location>
</feature>
<name>A0A7C5USS4_UNCC3</name>
<protein>
    <submittedName>
        <fullName evidence="2">Uncharacterized protein</fullName>
    </submittedName>
</protein>
<organism evidence="2">
    <name type="scientific">candidate division CPR3 bacterium</name>
    <dbReference type="NCBI Taxonomy" id="2268181"/>
    <lineage>
        <taxon>Bacteria</taxon>
        <taxon>Bacteria division CPR3</taxon>
    </lineage>
</organism>
<keyword evidence="1" id="KW-1133">Transmembrane helix</keyword>
<evidence type="ECO:0000313" key="2">
    <source>
        <dbReference type="EMBL" id="HHR92031.1"/>
    </source>
</evidence>
<accession>A0A7C5USS4</accession>